<protein>
    <submittedName>
        <fullName evidence="1">Uncharacterized protein</fullName>
    </submittedName>
</protein>
<sequence>MYFSFYINYVCSQTHKLFMFSTIKKGKTNVVQFLS</sequence>
<organism evidence="1">
    <name type="scientific">Rhizophora mucronata</name>
    <name type="common">Asiatic mangrove</name>
    <dbReference type="NCBI Taxonomy" id="61149"/>
    <lineage>
        <taxon>Eukaryota</taxon>
        <taxon>Viridiplantae</taxon>
        <taxon>Streptophyta</taxon>
        <taxon>Embryophyta</taxon>
        <taxon>Tracheophyta</taxon>
        <taxon>Spermatophyta</taxon>
        <taxon>Magnoliopsida</taxon>
        <taxon>eudicotyledons</taxon>
        <taxon>Gunneridae</taxon>
        <taxon>Pentapetalae</taxon>
        <taxon>rosids</taxon>
        <taxon>fabids</taxon>
        <taxon>Malpighiales</taxon>
        <taxon>Rhizophoraceae</taxon>
        <taxon>Rhizophora</taxon>
    </lineage>
</organism>
<dbReference type="AlphaFoldDB" id="A0A2P2N1G6"/>
<dbReference type="EMBL" id="GGEC01055841">
    <property type="protein sequence ID" value="MBX36325.1"/>
    <property type="molecule type" value="Transcribed_RNA"/>
</dbReference>
<evidence type="ECO:0000313" key="1">
    <source>
        <dbReference type="EMBL" id="MBX36325.1"/>
    </source>
</evidence>
<name>A0A2P2N1G6_RHIMU</name>
<accession>A0A2P2N1G6</accession>
<reference evidence="1" key="1">
    <citation type="submission" date="2018-02" db="EMBL/GenBank/DDBJ databases">
        <title>Rhizophora mucronata_Transcriptome.</title>
        <authorList>
            <person name="Meera S.P."/>
            <person name="Sreeshan A."/>
            <person name="Augustine A."/>
        </authorList>
    </citation>
    <scope>NUCLEOTIDE SEQUENCE</scope>
    <source>
        <tissue evidence="1">Leaf</tissue>
    </source>
</reference>
<proteinExistence type="predicted"/>